<dbReference type="EMBL" id="CP136920">
    <property type="protein sequence ID" value="WOO40825.1"/>
    <property type="molecule type" value="Genomic_DNA"/>
</dbReference>
<evidence type="ECO:0000256" key="6">
    <source>
        <dbReference type="ARBA" id="ARBA00032162"/>
    </source>
</evidence>
<comment type="catalytic activity">
    <reaction evidence="1">
        <text>GDP-alpha-D-mannose + H2O = alpha-D-mannose 1-phosphate + GMP + 2 H(+)</text>
        <dbReference type="Rhea" id="RHEA:27978"/>
        <dbReference type="ChEBI" id="CHEBI:15377"/>
        <dbReference type="ChEBI" id="CHEBI:15378"/>
        <dbReference type="ChEBI" id="CHEBI:57527"/>
        <dbReference type="ChEBI" id="CHEBI:58115"/>
        <dbReference type="ChEBI" id="CHEBI:58409"/>
    </reaction>
</comment>
<evidence type="ECO:0000256" key="3">
    <source>
        <dbReference type="ARBA" id="ARBA00007275"/>
    </source>
</evidence>
<comment type="cofactor">
    <cofactor evidence="2">
        <name>Mg(2+)</name>
        <dbReference type="ChEBI" id="CHEBI:18420"/>
    </cofactor>
</comment>
<evidence type="ECO:0000256" key="4">
    <source>
        <dbReference type="ARBA" id="ARBA00016377"/>
    </source>
</evidence>
<dbReference type="RefSeq" id="WP_317833038.1">
    <property type="nucleotide sequence ID" value="NZ_CP136920.1"/>
</dbReference>
<dbReference type="GO" id="GO:0006753">
    <property type="term" value="P:nucleoside phosphate metabolic process"/>
    <property type="evidence" value="ECO:0007669"/>
    <property type="project" value="TreeGrafter"/>
</dbReference>
<dbReference type="InterPro" id="IPR015797">
    <property type="entry name" value="NUDIX_hydrolase-like_dom_sf"/>
</dbReference>
<comment type="similarity">
    <text evidence="3">Belongs to the Nudix hydrolase family. NudK subfamily.</text>
</comment>
<dbReference type="PANTHER" id="PTHR11839">
    <property type="entry name" value="UDP/ADP-SUGAR PYROPHOSPHATASE"/>
    <property type="match status" value="1"/>
</dbReference>
<name>A0AAQ3LBH6_9BACT</name>
<dbReference type="SUPFAM" id="SSF55811">
    <property type="entry name" value="Nudix"/>
    <property type="match status" value="1"/>
</dbReference>
<protein>
    <recommendedName>
        <fullName evidence="4">GDP-mannose pyrophosphatase</fullName>
    </recommendedName>
    <alternativeName>
        <fullName evidence="6">GDP-mannose hydrolase</fullName>
    </alternativeName>
    <alternativeName>
        <fullName evidence="7">GDPMK</fullName>
    </alternativeName>
</protein>
<evidence type="ECO:0000256" key="1">
    <source>
        <dbReference type="ARBA" id="ARBA00000847"/>
    </source>
</evidence>
<dbReference type="GO" id="GO:0016787">
    <property type="term" value="F:hydrolase activity"/>
    <property type="evidence" value="ECO:0007669"/>
    <property type="project" value="UniProtKB-KW"/>
</dbReference>
<dbReference type="AlphaFoldDB" id="A0AAQ3LBH6"/>
<feature type="domain" description="Nudix hydrolase" evidence="8">
    <location>
        <begin position="49"/>
        <end position="179"/>
    </location>
</feature>
<keyword evidence="5 9" id="KW-0378">Hydrolase</keyword>
<organism evidence="9 10">
    <name type="scientific">Rubellicoccus peritrichatus</name>
    <dbReference type="NCBI Taxonomy" id="3080537"/>
    <lineage>
        <taxon>Bacteria</taxon>
        <taxon>Pseudomonadati</taxon>
        <taxon>Verrucomicrobiota</taxon>
        <taxon>Opitutia</taxon>
        <taxon>Puniceicoccales</taxon>
        <taxon>Cerasicoccaceae</taxon>
        <taxon>Rubellicoccus</taxon>
    </lineage>
</organism>
<dbReference type="CDD" id="cd03424">
    <property type="entry name" value="NUDIX_ADPRase_Nudt5_UGPPase_Nudt14"/>
    <property type="match status" value="1"/>
</dbReference>
<dbReference type="GO" id="GO:0005829">
    <property type="term" value="C:cytosol"/>
    <property type="evidence" value="ECO:0007669"/>
    <property type="project" value="TreeGrafter"/>
</dbReference>
<dbReference type="KEGG" id="puo:RZN69_19550"/>
<dbReference type="Pfam" id="PF00293">
    <property type="entry name" value="NUDIX"/>
    <property type="match status" value="1"/>
</dbReference>
<evidence type="ECO:0000256" key="2">
    <source>
        <dbReference type="ARBA" id="ARBA00001946"/>
    </source>
</evidence>
<evidence type="ECO:0000256" key="5">
    <source>
        <dbReference type="ARBA" id="ARBA00022801"/>
    </source>
</evidence>
<dbReference type="InterPro" id="IPR000086">
    <property type="entry name" value="NUDIX_hydrolase_dom"/>
</dbReference>
<evidence type="ECO:0000313" key="9">
    <source>
        <dbReference type="EMBL" id="WOO40825.1"/>
    </source>
</evidence>
<reference evidence="9 10" key="1">
    <citation type="submission" date="2023-10" db="EMBL/GenBank/DDBJ databases">
        <title>Rubellicoccus peritrichatus gen. nov., sp. nov., isolated from an algae of coral reef tank.</title>
        <authorList>
            <person name="Luo J."/>
        </authorList>
    </citation>
    <scope>NUCLEOTIDE SEQUENCE [LARGE SCALE GENOMIC DNA]</scope>
    <source>
        <strain evidence="9 10">CR14</strain>
    </source>
</reference>
<dbReference type="PROSITE" id="PS51462">
    <property type="entry name" value="NUDIX"/>
    <property type="match status" value="1"/>
</dbReference>
<sequence>MSNPSDEPKPAAWEILSERQVADCKVYRVFEQQARHPIDGREGTFYIMRAPDWVQAIPLTRSGEIILVNQYRFGSRQLSWEVPGGVMDPHDKSPADAAARELVEETGYVGDTGKVLGFSYPNPALQENRTHFVLIENCELVTSQSLDQNEELTVKLVQPEEAIAMARRGEISHTIAVNALFLLEGYLKEQV</sequence>
<proteinExistence type="inferred from homology"/>
<dbReference type="GO" id="GO:0019693">
    <property type="term" value="P:ribose phosphate metabolic process"/>
    <property type="evidence" value="ECO:0007669"/>
    <property type="project" value="TreeGrafter"/>
</dbReference>
<accession>A0AAQ3LBH6</accession>
<dbReference type="Proteomes" id="UP001304300">
    <property type="component" value="Chromosome"/>
</dbReference>
<evidence type="ECO:0000313" key="10">
    <source>
        <dbReference type="Proteomes" id="UP001304300"/>
    </source>
</evidence>
<evidence type="ECO:0000259" key="8">
    <source>
        <dbReference type="PROSITE" id="PS51462"/>
    </source>
</evidence>
<evidence type="ECO:0000256" key="7">
    <source>
        <dbReference type="ARBA" id="ARBA00032272"/>
    </source>
</evidence>
<gene>
    <name evidence="9" type="ORF">RZN69_19550</name>
</gene>
<dbReference type="Gene3D" id="3.90.79.10">
    <property type="entry name" value="Nucleoside Triphosphate Pyrophosphohydrolase"/>
    <property type="match status" value="1"/>
</dbReference>
<keyword evidence="10" id="KW-1185">Reference proteome</keyword>
<dbReference type="PANTHER" id="PTHR11839:SF18">
    <property type="entry name" value="NUDIX HYDROLASE DOMAIN-CONTAINING PROTEIN"/>
    <property type="match status" value="1"/>
</dbReference>